<comment type="caution">
    <text evidence="3">The sequence shown here is derived from an EMBL/GenBank/DDBJ whole genome shotgun (WGS) entry which is preliminary data.</text>
</comment>
<organism evidence="3 4">
    <name type="scientific">Mesorhizobium marinum</name>
    <dbReference type="NCBI Taxonomy" id="3228790"/>
    <lineage>
        <taxon>Bacteria</taxon>
        <taxon>Pseudomonadati</taxon>
        <taxon>Pseudomonadota</taxon>
        <taxon>Alphaproteobacteria</taxon>
        <taxon>Hyphomicrobiales</taxon>
        <taxon>Phyllobacteriaceae</taxon>
        <taxon>Mesorhizobium</taxon>
    </lineage>
</organism>
<sequence length="237" mass="26784">MSKKQPLSLTPELVALCERDVEDPGPDPRYVQLSDADVLAKADELHRECGDGPLWLFAYGSLIWKPEVETIEARRATARGWHRSFSMELPRWRGSPEQPGQMMVLERGGTCHGVAFRLPDEDRAGHIYRMLYRESEYEGDLDNPRWLNADTSTGRIRALAFWAAPTASFPFLKLTPEETASRIARACGHLGSNAAYLYNTVAKLDEHGIRDRNLWRLQELVAAEIRQLADAGPLGRR</sequence>
<evidence type="ECO:0000256" key="2">
    <source>
        <dbReference type="ARBA" id="ARBA00023239"/>
    </source>
</evidence>
<dbReference type="Pfam" id="PF04752">
    <property type="entry name" value="ChaC"/>
    <property type="match status" value="1"/>
</dbReference>
<dbReference type="Gene3D" id="3.10.490.10">
    <property type="entry name" value="Gamma-glutamyl cyclotransferase-like"/>
    <property type="match status" value="1"/>
</dbReference>
<dbReference type="CDD" id="cd06661">
    <property type="entry name" value="GGCT_like"/>
    <property type="match status" value="1"/>
</dbReference>
<dbReference type="RefSeq" id="WP_367722027.1">
    <property type="nucleotide sequence ID" value="NZ_JBFOCI010000001.1"/>
</dbReference>
<name>A0ABV3QV95_9HYPH</name>
<evidence type="ECO:0000313" key="4">
    <source>
        <dbReference type="Proteomes" id="UP001556196"/>
    </source>
</evidence>
<keyword evidence="4" id="KW-1185">Reference proteome</keyword>
<dbReference type="Proteomes" id="UP001556196">
    <property type="component" value="Unassembled WGS sequence"/>
</dbReference>
<protein>
    <recommendedName>
        <fullName evidence="1">glutathione-specific gamma-glutamylcyclotransferase</fullName>
        <ecNumber evidence="1">4.3.2.7</ecNumber>
    </recommendedName>
</protein>
<dbReference type="InterPro" id="IPR036568">
    <property type="entry name" value="GGCT-like_sf"/>
</dbReference>
<dbReference type="PANTHER" id="PTHR12192">
    <property type="entry name" value="CATION TRANSPORT PROTEIN CHAC-RELATED"/>
    <property type="match status" value="1"/>
</dbReference>
<dbReference type="InterPro" id="IPR013024">
    <property type="entry name" value="GGCT-like"/>
</dbReference>
<dbReference type="EC" id="4.3.2.7" evidence="1"/>
<accession>A0ABV3QV95</accession>
<gene>
    <name evidence="3" type="ORF">ABUE31_03090</name>
</gene>
<dbReference type="PANTHER" id="PTHR12192:SF2">
    <property type="entry name" value="GLUTATHIONE-SPECIFIC GAMMA-GLUTAMYLCYCLOTRANSFERASE 2"/>
    <property type="match status" value="1"/>
</dbReference>
<reference evidence="3 4" key="1">
    <citation type="submission" date="2024-06" db="EMBL/GenBank/DDBJ databases">
        <authorList>
            <person name="Tuo L."/>
        </authorList>
    </citation>
    <scope>NUCLEOTIDE SEQUENCE [LARGE SCALE GENOMIC DNA]</scope>
    <source>
        <strain evidence="3 4">ZMM04-5</strain>
    </source>
</reference>
<keyword evidence="2" id="KW-0456">Lyase</keyword>
<dbReference type="EMBL" id="JBFOCI010000001">
    <property type="protein sequence ID" value="MEW9804971.1"/>
    <property type="molecule type" value="Genomic_DNA"/>
</dbReference>
<evidence type="ECO:0000313" key="3">
    <source>
        <dbReference type="EMBL" id="MEW9804971.1"/>
    </source>
</evidence>
<proteinExistence type="predicted"/>
<dbReference type="SUPFAM" id="SSF110857">
    <property type="entry name" value="Gamma-glutamyl cyclotransferase-like"/>
    <property type="match status" value="1"/>
</dbReference>
<dbReference type="InterPro" id="IPR006840">
    <property type="entry name" value="ChaC"/>
</dbReference>
<evidence type="ECO:0000256" key="1">
    <source>
        <dbReference type="ARBA" id="ARBA00012344"/>
    </source>
</evidence>